<dbReference type="EMBL" id="BEZZ01001231">
    <property type="protein sequence ID" value="GCC38682.1"/>
    <property type="molecule type" value="Genomic_DNA"/>
</dbReference>
<dbReference type="Proteomes" id="UP000287033">
    <property type="component" value="Unassembled WGS sequence"/>
</dbReference>
<sequence>MGAGGAEWRGWSRGALTSWGCIDVGAWRRGGGVSLMKIGMK</sequence>
<dbReference type="AlphaFoldDB" id="A0A401T7T1"/>
<reference evidence="1 2" key="1">
    <citation type="journal article" date="2018" name="Nat. Ecol. Evol.">
        <title>Shark genomes provide insights into elasmobranch evolution and the origin of vertebrates.</title>
        <authorList>
            <person name="Hara Y"/>
            <person name="Yamaguchi K"/>
            <person name="Onimaru K"/>
            <person name="Kadota M"/>
            <person name="Koyanagi M"/>
            <person name="Keeley SD"/>
            <person name="Tatsumi K"/>
            <person name="Tanaka K"/>
            <person name="Motone F"/>
            <person name="Kageyama Y"/>
            <person name="Nozu R"/>
            <person name="Adachi N"/>
            <person name="Nishimura O"/>
            <person name="Nakagawa R"/>
            <person name="Tanegashima C"/>
            <person name="Kiyatake I"/>
            <person name="Matsumoto R"/>
            <person name="Murakumo K"/>
            <person name="Nishida K"/>
            <person name="Terakita A"/>
            <person name="Kuratani S"/>
            <person name="Sato K"/>
            <person name="Hyodo S Kuraku.S."/>
        </authorList>
    </citation>
    <scope>NUCLEOTIDE SEQUENCE [LARGE SCALE GENOMIC DNA]</scope>
</reference>
<gene>
    <name evidence="1" type="ORF">chiPu_0017197</name>
</gene>
<evidence type="ECO:0000313" key="2">
    <source>
        <dbReference type="Proteomes" id="UP000287033"/>
    </source>
</evidence>
<accession>A0A401T7T1</accession>
<proteinExistence type="predicted"/>
<name>A0A401T7T1_CHIPU</name>
<evidence type="ECO:0000313" key="1">
    <source>
        <dbReference type="EMBL" id="GCC38682.1"/>
    </source>
</evidence>
<organism evidence="1 2">
    <name type="scientific">Chiloscyllium punctatum</name>
    <name type="common">Brownbanded bambooshark</name>
    <name type="synonym">Hemiscyllium punctatum</name>
    <dbReference type="NCBI Taxonomy" id="137246"/>
    <lineage>
        <taxon>Eukaryota</taxon>
        <taxon>Metazoa</taxon>
        <taxon>Chordata</taxon>
        <taxon>Craniata</taxon>
        <taxon>Vertebrata</taxon>
        <taxon>Chondrichthyes</taxon>
        <taxon>Elasmobranchii</taxon>
        <taxon>Galeomorphii</taxon>
        <taxon>Galeoidea</taxon>
        <taxon>Orectolobiformes</taxon>
        <taxon>Hemiscylliidae</taxon>
        <taxon>Chiloscyllium</taxon>
    </lineage>
</organism>
<comment type="caution">
    <text evidence="1">The sequence shown here is derived from an EMBL/GenBank/DDBJ whole genome shotgun (WGS) entry which is preliminary data.</text>
</comment>
<keyword evidence="2" id="KW-1185">Reference proteome</keyword>
<feature type="non-terminal residue" evidence="1">
    <location>
        <position position="41"/>
    </location>
</feature>
<protein>
    <submittedName>
        <fullName evidence="1">Uncharacterized protein</fullName>
    </submittedName>
</protein>